<organism evidence="2 3">
    <name type="scientific">Urochloa decumbens</name>
    <dbReference type="NCBI Taxonomy" id="240449"/>
    <lineage>
        <taxon>Eukaryota</taxon>
        <taxon>Viridiplantae</taxon>
        <taxon>Streptophyta</taxon>
        <taxon>Embryophyta</taxon>
        <taxon>Tracheophyta</taxon>
        <taxon>Spermatophyta</taxon>
        <taxon>Magnoliopsida</taxon>
        <taxon>Liliopsida</taxon>
        <taxon>Poales</taxon>
        <taxon>Poaceae</taxon>
        <taxon>PACMAD clade</taxon>
        <taxon>Panicoideae</taxon>
        <taxon>Panicodae</taxon>
        <taxon>Paniceae</taxon>
        <taxon>Melinidinae</taxon>
        <taxon>Urochloa</taxon>
    </lineage>
</organism>
<proteinExistence type="predicted"/>
<evidence type="ECO:0000259" key="1">
    <source>
        <dbReference type="Pfam" id="PF03407"/>
    </source>
</evidence>
<accession>A0ABC8Z6P0</accession>
<gene>
    <name evidence="2" type="ORF">URODEC1_LOCUS39880</name>
</gene>
<feature type="domain" description="Nucleotide-diphospho-sugar transferase" evidence="1">
    <location>
        <begin position="171"/>
        <end position="224"/>
    </location>
</feature>
<dbReference type="PANTHER" id="PTHR46038:SF52">
    <property type="entry name" value="OS01G0920700 PROTEIN"/>
    <property type="match status" value="1"/>
</dbReference>
<dbReference type="AlphaFoldDB" id="A0ABC8Z6P0"/>
<dbReference type="InterPro" id="IPR044821">
    <property type="entry name" value="At1g28695/At4g15970-like"/>
</dbReference>
<dbReference type="PANTHER" id="PTHR46038">
    <property type="entry name" value="EXPRESSED PROTEIN-RELATED"/>
    <property type="match status" value="1"/>
</dbReference>
<dbReference type="Proteomes" id="UP001497457">
    <property type="component" value="Chromosome 18b"/>
</dbReference>
<keyword evidence="3" id="KW-1185">Reference proteome</keyword>
<protein>
    <recommendedName>
        <fullName evidence="1">Nucleotide-diphospho-sugar transferase domain-containing protein</fullName>
    </recommendedName>
</protein>
<evidence type="ECO:0000313" key="3">
    <source>
        <dbReference type="Proteomes" id="UP001497457"/>
    </source>
</evidence>
<dbReference type="Pfam" id="PF03407">
    <property type="entry name" value="Nucleotid_trans"/>
    <property type="match status" value="2"/>
</dbReference>
<feature type="domain" description="Nucleotide-diphospho-sugar transferase" evidence="1">
    <location>
        <begin position="83"/>
        <end position="167"/>
    </location>
</feature>
<reference evidence="2" key="1">
    <citation type="submission" date="2024-10" db="EMBL/GenBank/DDBJ databases">
        <authorList>
            <person name="Ryan C."/>
        </authorList>
    </citation>
    <scope>NUCLEOTIDE SEQUENCE [LARGE SCALE GENOMIC DNA]</scope>
</reference>
<sequence length="267" mass="30275">MGHQWLPEEFGPWVFISIVDGPAEYQRLTPQSGFAGLAELLPRVGTDDGTVIITSVNEAFARPGSLLDVFRESFRVGEGIEHLLGHVLVVAVDGMAFAHCKTVHPHCYLLEVRSSMNLSSANKFMSDAYVELVWTKLSLQQRVLELGYNFLFTDVDIVWLRNPFWHVSVLIKHELAASDLGVRIRFLDTARFAGFCRIYHNDMGAACTMHTNCCFGLENKLYDLREVLGQWRNYTALTPQQKTSRKFTWKDPTKCGTTDKIERSTNP</sequence>
<dbReference type="InterPro" id="IPR005069">
    <property type="entry name" value="Nucl-diP-sugar_transferase"/>
</dbReference>
<evidence type="ECO:0000313" key="2">
    <source>
        <dbReference type="EMBL" id="CAL4953002.1"/>
    </source>
</evidence>
<name>A0ABC8Z6P0_9POAL</name>
<dbReference type="EMBL" id="OZ075128">
    <property type="protein sequence ID" value="CAL4953002.1"/>
    <property type="molecule type" value="Genomic_DNA"/>
</dbReference>